<keyword evidence="1" id="KW-0472">Membrane</keyword>
<gene>
    <name evidence="2" type="ORF">CN357_21115</name>
</gene>
<keyword evidence="1" id="KW-1133">Transmembrane helix</keyword>
<protein>
    <submittedName>
        <fullName evidence="2">Uncharacterized protein</fullName>
    </submittedName>
</protein>
<comment type="caution">
    <text evidence="2">The sequence shown here is derived from an EMBL/GenBank/DDBJ whole genome shotgun (WGS) entry which is preliminary data.</text>
</comment>
<evidence type="ECO:0000256" key="1">
    <source>
        <dbReference type="SAM" id="Phobius"/>
    </source>
</evidence>
<dbReference type="EMBL" id="NTSO01000015">
    <property type="protein sequence ID" value="PFF45961.1"/>
    <property type="molecule type" value="Genomic_DNA"/>
</dbReference>
<feature type="transmembrane region" description="Helical" evidence="1">
    <location>
        <begin position="12"/>
        <end position="30"/>
    </location>
</feature>
<dbReference type="AlphaFoldDB" id="A0A9X6VV17"/>
<dbReference type="Proteomes" id="UP000220210">
    <property type="component" value="Unassembled WGS sequence"/>
</dbReference>
<keyword evidence="1" id="KW-0812">Transmembrane</keyword>
<evidence type="ECO:0000313" key="2">
    <source>
        <dbReference type="EMBL" id="PFF45961.1"/>
    </source>
</evidence>
<reference evidence="2 3" key="1">
    <citation type="submission" date="2017-09" db="EMBL/GenBank/DDBJ databases">
        <title>Large-scale bioinformatics analysis of Bacillus genomes uncovers conserved roles of natural products in bacterial physiology.</title>
        <authorList>
            <consortium name="Agbiome Team Llc"/>
            <person name="Bleich R.M."/>
            <person name="Kirk G.J."/>
            <person name="Santa Maria K.C."/>
            <person name="Allen S.E."/>
            <person name="Farag S."/>
            <person name="Shank E.A."/>
            <person name="Bowers A."/>
        </authorList>
    </citation>
    <scope>NUCLEOTIDE SEQUENCE [LARGE SCALE GENOMIC DNA]</scope>
    <source>
        <strain evidence="2 3">AFS020204</strain>
    </source>
</reference>
<sequence length="64" mass="6934">MVKSKQVLINRVGSLLLCILSLLLFIGAITNQYVSFVGGILLGVITLISSVTFYIYSIKLKGTV</sequence>
<name>A0A9X6VV17_BACCE</name>
<organism evidence="2 3">
    <name type="scientific">Bacillus cereus</name>
    <dbReference type="NCBI Taxonomy" id="1396"/>
    <lineage>
        <taxon>Bacteria</taxon>
        <taxon>Bacillati</taxon>
        <taxon>Bacillota</taxon>
        <taxon>Bacilli</taxon>
        <taxon>Bacillales</taxon>
        <taxon>Bacillaceae</taxon>
        <taxon>Bacillus</taxon>
        <taxon>Bacillus cereus group</taxon>
    </lineage>
</organism>
<feature type="transmembrane region" description="Helical" evidence="1">
    <location>
        <begin position="36"/>
        <end position="56"/>
    </location>
</feature>
<accession>A0A9X6VV17</accession>
<proteinExistence type="predicted"/>
<evidence type="ECO:0000313" key="3">
    <source>
        <dbReference type="Proteomes" id="UP000220210"/>
    </source>
</evidence>